<dbReference type="Proteomes" id="UP000244089">
    <property type="component" value="Unassembled WGS sequence"/>
</dbReference>
<accession>A0A2T5RRB8</accession>
<evidence type="ECO:0000313" key="4">
    <source>
        <dbReference type="Proteomes" id="UP000295176"/>
    </source>
</evidence>
<dbReference type="AlphaFoldDB" id="A0A2T5RRB8"/>
<protein>
    <submittedName>
        <fullName evidence="1">Uncharacterized protein</fullName>
    </submittedName>
</protein>
<dbReference type="Proteomes" id="UP000295176">
    <property type="component" value="Unassembled WGS sequence"/>
</dbReference>
<organism evidence="1 3">
    <name type="scientific">Halanaerobium saccharolyticum</name>
    <dbReference type="NCBI Taxonomy" id="43595"/>
    <lineage>
        <taxon>Bacteria</taxon>
        <taxon>Bacillati</taxon>
        <taxon>Bacillota</taxon>
        <taxon>Clostridia</taxon>
        <taxon>Halanaerobiales</taxon>
        <taxon>Halanaerobiaceae</taxon>
        <taxon>Halanaerobium</taxon>
    </lineage>
</organism>
<evidence type="ECO:0000313" key="2">
    <source>
        <dbReference type="EMBL" id="TDP91246.1"/>
    </source>
</evidence>
<dbReference type="EMBL" id="SNXX01000018">
    <property type="protein sequence ID" value="TDP91246.1"/>
    <property type="molecule type" value="Genomic_DNA"/>
</dbReference>
<comment type="caution">
    <text evidence="1">The sequence shown here is derived from an EMBL/GenBank/DDBJ whole genome shotgun (WGS) entry which is preliminary data.</text>
</comment>
<evidence type="ECO:0000313" key="1">
    <source>
        <dbReference type="EMBL" id="PTW02692.1"/>
    </source>
</evidence>
<evidence type="ECO:0000313" key="3">
    <source>
        <dbReference type="Proteomes" id="UP000244089"/>
    </source>
</evidence>
<sequence length="101" mass="11522">MSDKCGNCGCGSHNADDNCASQQLSEEELEKILKEKSEHSRKYTVEYRISLQEMKCEAEVLIDRVKAYTGIVDEIEFTEEELIISYDDRLITPAEISDLVQ</sequence>
<dbReference type="OrthoDB" id="2112041at2"/>
<name>A0A2T5RRB8_9FIRM</name>
<proteinExistence type="predicted"/>
<dbReference type="RefSeq" id="WP_108137864.1">
    <property type="nucleotide sequence ID" value="NZ_JBQPXQ010000037.1"/>
</dbReference>
<dbReference type="EMBL" id="QAXS01000002">
    <property type="protein sequence ID" value="PTW02692.1"/>
    <property type="molecule type" value="Genomic_DNA"/>
</dbReference>
<reference evidence="1 3" key="1">
    <citation type="submission" date="2018-04" db="EMBL/GenBank/DDBJ databases">
        <title>Subsurface microbial communities from deep shales in Ohio and West Virginia, USA.</title>
        <authorList>
            <person name="Wrighton K."/>
        </authorList>
    </citation>
    <scope>NUCLEOTIDE SEQUENCE [LARGE SCALE GENOMIC DNA]</scope>
    <source>
        <strain evidence="2 4">MSL 7</strain>
        <strain evidence="1 3">WC1</strain>
    </source>
</reference>
<gene>
    <name evidence="2" type="ORF">C7957_11845</name>
    <name evidence="1" type="ORF">C8C76_10211</name>
</gene>